<dbReference type="PANTHER" id="PTHR43806">
    <property type="entry name" value="PEPTIDASE S8"/>
    <property type="match status" value="1"/>
</dbReference>
<protein>
    <recommendedName>
        <fullName evidence="16">Peptidase S8/S53 domain-containing protein</fullName>
    </recommendedName>
</protein>
<dbReference type="InterPro" id="IPR036852">
    <property type="entry name" value="Peptidase_S8/S53_dom_sf"/>
</dbReference>
<comment type="similarity">
    <text evidence="1 9 10">Belongs to the peptidase S8 family.</text>
</comment>
<dbReference type="InterPro" id="IPR010435">
    <property type="entry name" value="C5a/SBT2-like_Fn3"/>
</dbReference>
<dbReference type="SUPFAM" id="SSF52743">
    <property type="entry name" value="Subtilisin-like"/>
    <property type="match status" value="1"/>
</dbReference>
<dbReference type="EMBL" id="LK023316">
    <property type="protein sequence ID" value="CDS05481.1"/>
    <property type="molecule type" value="Genomic_DNA"/>
</dbReference>
<keyword evidence="2" id="KW-0134">Cell wall</keyword>
<evidence type="ECO:0000256" key="10">
    <source>
        <dbReference type="RuleBase" id="RU003355"/>
    </source>
</evidence>
<feature type="chain" id="PRO_5001726170" description="Peptidase S8/S53 domain-containing protein" evidence="11">
    <location>
        <begin position="18"/>
        <end position="872"/>
    </location>
</feature>
<dbReference type="InterPro" id="IPR000209">
    <property type="entry name" value="Peptidase_S8/S53_dom"/>
</dbReference>
<dbReference type="PROSITE" id="PS51892">
    <property type="entry name" value="SUBTILASE"/>
    <property type="match status" value="1"/>
</dbReference>
<evidence type="ECO:0000259" key="13">
    <source>
        <dbReference type="Pfam" id="PF02225"/>
    </source>
</evidence>
<evidence type="ECO:0000256" key="1">
    <source>
        <dbReference type="ARBA" id="ARBA00011073"/>
    </source>
</evidence>
<dbReference type="PROSITE" id="PS00137">
    <property type="entry name" value="SUBTILASE_HIS"/>
    <property type="match status" value="1"/>
</dbReference>
<feature type="active site" description="Charge relay system" evidence="8 9">
    <location>
        <position position="528"/>
    </location>
</feature>
<evidence type="ECO:0000256" key="7">
    <source>
        <dbReference type="ARBA" id="ARBA00022825"/>
    </source>
</evidence>
<dbReference type="InterPro" id="IPR003137">
    <property type="entry name" value="PA_domain"/>
</dbReference>
<dbReference type="OrthoDB" id="10256524at2759"/>
<evidence type="ECO:0000259" key="14">
    <source>
        <dbReference type="Pfam" id="PF06280"/>
    </source>
</evidence>
<dbReference type="GO" id="GO:0005615">
    <property type="term" value="C:extracellular space"/>
    <property type="evidence" value="ECO:0007669"/>
    <property type="project" value="TreeGrafter"/>
</dbReference>
<keyword evidence="6 9" id="KW-0378">Hydrolase</keyword>
<evidence type="ECO:0000256" key="6">
    <source>
        <dbReference type="ARBA" id="ARBA00022801"/>
    </source>
</evidence>
<dbReference type="AlphaFoldDB" id="A0A077WCT3"/>
<evidence type="ECO:0000256" key="11">
    <source>
        <dbReference type="SAM" id="SignalP"/>
    </source>
</evidence>
<feature type="active site" description="Charge relay system" evidence="8 9">
    <location>
        <position position="209"/>
    </location>
</feature>
<keyword evidence="4 9" id="KW-0645">Protease</keyword>
<gene>
    <name evidence="15" type="ORF">LRAMOSA08009</name>
</gene>
<dbReference type="InterPro" id="IPR015500">
    <property type="entry name" value="Peptidase_S8_subtilisin-rel"/>
</dbReference>
<keyword evidence="5 11" id="KW-0732">Signal</keyword>
<dbReference type="Gene3D" id="3.50.30.30">
    <property type="match status" value="1"/>
</dbReference>
<reference evidence="15" key="1">
    <citation type="journal article" date="2014" name="Genome Announc.">
        <title>De novo whole-genome sequence and genome annotation of Lichtheimia ramosa.</title>
        <authorList>
            <person name="Linde J."/>
            <person name="Schwartze V."/>
            <person name="Binder U."/>
            <person name="Lass-Florl C."/>
            <person name="Voigt K."/>
            <person name="Horn F."/>
        </authorList>
    </citation>
    <scope>NUCLEOTIDE SEQUENCE</scope>
    <source>
        <strain evidence="15">JMRC FSU:6197</strain>
    </source>
</reference>
<name>A0A077WCT3_9FUNG</name>
<dbReference type="InterPro" id="IPR046450">
    <property type="entry name" value="PA_dom_sf"/>
</dbReference>
<evidence type="ECO:0000256" key="9">
    <source>
        <dbReference type="PROSITE-ProRule" id="PRU01240"/>
    </source>
</evidence>
<dbReference type="Gene3D" id="2.60.40.1710">
    <property type="entry name" value="Subtilisin-like superfamily"/>
    <property type="match status" value="1"/>
</dbReference>
<dbReference type="PROSITE" id="PS00136">
    <property type="entry name" value="SUBTILASE_ASP"/>
    <property type="match status" value="1"/>
</dbReference>
<keyword evidence="7 9" id="KW-0720">Serine protease</keyword>
<dbReference type="Gene3D" id="3.40.50.200">
    <property type="entry name" value="Peptidase S8/S53 domain"/>
    <property type="match status" value="1"/>
</dbReference>
<dbReference type="PRINTS" id="PR00723">
    <property type="entry name" value="SUBTILISIN"/>
</dbReference>
<evidence type="ECO:0000256" key="4">
    <source>
        <dbReference type="ARBA" id="ARBA00022670"/>
    </source>
</evidence>
<dbReference type="GO" id="GO:0006508">
    <property type="term" value="P:proteolysis"/>
    <property type="evidence" value="ECO:0007669"/>
    <property type="project" value="UniProtKB-KW"/>
</dbReference>
<evidence type="ECO:0000313" key="15">
    <source>
        <dbReference type="EMBL" id="CDS05481.1"/>
    </source>
</evidence>
<dbReference type="PANTHER" id="PTHR43806:SF66">
    <property type="entry name" value="SERIN ENDOPEPTIDASE"/>
    <property type="match status" value="1"/>
</dbReference>
<dbReference type="InterPro" id="IPR023827">
    <property type="entry name" value="Peptidase_S8_Asp-AS"/>
</dbReference>
<dbReference type="SUPFAM" id="SSF52025">
    <property type="entry name" value="PA domain"/>
    <property type="match status" value="1"/>
</dbReference>
<accession>A0A077WCT3</accession>
<evidence type="ECO:0000259" key="12">
    <source>
        <dbReference type="Pfam" id="PF00082"/>
    </source>
</evidence>
<evidence type="ECO:0000256" key="3">
    <source>
        <dbReference type="ARBA" id="ARBA00022525"/>
    </source>
</evidence>
<dbReference type="PROSITE" id="PS00138">
    <property type="entry name" value="SUBTILASE_SER"/>
    <property type="match status" value="1"/>
</dbReference>
<dbReference type="InterPro" id="IPR023828">
    <property type="entry name" value="Peptidase_S8_Ser-AS"/>
</dbReference>
<dbReference type="CDD" id="cd00538">
    <property type="entry name" value="PA"/>
    <property type="match status" value="1"/>
</dbReference>
<dbReference type="Pfam" id="PF00082">
    <property type="entry name" value="Peptidase_S8"/>
    <property type="match status" value="1"/>
</dbReference>
<feature type="signal peptide" evidence="11">
    <location>
        <begin position="1"/>
        <end position="17"/>
    </location>
</feature>
<keyword evidence="3" id="KW-0964">Secreted</keyword>
<evidence type="ECO:0000256" key="2">
    <source>
        <dbReference type="ARBA" id="ARBA00022512"/>
    </source>
</evidence>
<dbReference type="InterPro" id="IPR022398">
    <property type="entry name" value="Peptidase_S8_His-AS"/>
</dbReference>
<dbReference type="GO" id="GO:0004252">
    <property type="term" value="F:serine-type endopeptidase activity"/>
    <property type="evidence" value="ECO:0007669"/>
    <property type="project" value="UniProtKB-UniRule"/>
</dbReference>
<feature type="domain" description="C5a peptidase/Subtilisin-like protease SBT2-like Fn3-like" evidence="14">
    <location>
        <begin position="604"/>
        <end position="719"/>
    </location>
</feature>
<proteinExistence type="inferred from homology"/>
<dbReference type="Pfam" id="PF06280">
    <property type="entry name" value="fn3_5"/>
    <property type="match status" value="1"/>
</dbReference>
<evidence type="ECO:0000256" key="5">
    <source>
        <dbReference type="ARBA" id="ARBA00022729"/>
    </source>
</evidence>
<sequence>MAIALVAIMIIPTKSNATLIPDAYIVEYSDQEQGNSILSSLDGLTHPYRIRQTYASPVFHGLSLHLSAVSPNSTNNSSITEAIDNIHPLLAYLYTHPGVRKVYPVRNVPRPQWVDRKDINETSYLPYDNNLTQLKGMYSQMNLTGAGVTVGIIDSGVDYDHPAFGGFGAGHKIRFGHNFIDPANDDEHAGSHRLENDPYDLCPGDDGGHGTHVTGIVSGLDTSKNFSGIAPNVTIGAYRVFGCTDGAAEDVVIKAMEMAYEAGCDMINLSLSVESAWPENPMAVVADRLAQKGAIVVTVAGNQGGQGVFMQTSPGSGTLALSVGSMENTFRYDKVLHASIFPNQSYPYALSTSTENMPDGKMLGIIFDQESQVIDGCTNSTLEEEAFAHDKILLLRRGRCSYDNKLEIAKQFGAVGVLFYDEAATKDNDEPLLTKTSAGTIPSAGIANTVATKLINHYHDNITSDIMLSFPSTPEKVPVKGSLRMSHFSSTGPTYELGLKPTITGIGSDVFSTLPRHNGGWGLLSGTSMAAPQVTGMAALMLEWYRRKGIPKLDPVFLAELMQNHAMHIPYNGKPEHPLRQGGGFIQPMDALQSTVHVSPGYLSFNDTDNLKNTHQLRITNGGSSEITLDLSNRVSEAILPFNGSTGYTPSEPMARDNTSANLAFSPSRVVVQPGTSVNVQVTIHLPSIESTPWQYQMYGGFIQVSQKGSSKVDASVPYFGVLGSIRALPLFDAGYPYLTSSGDMSYNDSDTFVFNATSQEEVPKIVYRLLTATARADITVVDERNTIVGAIDGSPYTYLDRNNLQKDDKQSSIKWNGRIVDPKSASNYDTESIMIQPGTYRLHMRALRLLGDPQSASSWQEWVSGPIMVVY</sequence>
<organism evidence="15">
    <name type="scientific">Lichtheimia ramosa</name>
    <dbReference type="NCBI Taxonomy" id="688394"/>
    <lineage>
        <taxon>Eukaryota</taxon>
        <taxon>Fungi</taxon>
        <taxon>Fungi incertae sedis</taxon>
        <taxon>Mucoromycota</taxon>
        <taxon>Mucoromycotina</taxon>
        <taxon>Mucoromycetes</taxon>
        <taxon>Mucorales</taxon>
        <taxon>Lichtheimiaceae</taxon>
        <taxon>Lichtheimia</taxon>
    </lineage>
</organism>
<dbReference type="GO" id="GO:0016020">
    <property type="term" value="C:membrane"/>
    <property type="evidence" value="ECO:0007669"/>
    <property type="project" value="InterPro"/>
</dbReference>
<feature type="domain" description="Peptidase S8/S53" evidence="12">
    <location>
        <begin position="145"/>
        <end position="566"/>
    </location>
</feature>
<evidence type="ECO:0000256" key="8">
    <source>
        <dbReference type="PIRSR" id="PIRSR615500-1"/>
    </source>
</evidence>
<dbReference type="InterPro" id="IPR050131">
    <property type="entry name" value="Peptidase_S8_subtilisin-like"/>
</dbReference>
<evidence type="ECO:0008006" key="16">
    <source>
        <dbReference type="Google" id="ProtNLM"/>
    </source>
</evidence>
<feature type="domain" description="PA" evidence="13">
    <location>
        <begin position="375"/>
        <end position="453"/>
    </location>
</feature>
<feature type="active site" description="Charge relay system" evidence="8 9">
    <location>
        <position position="154"/>
    </location>
</feature>
<dbReference type="Pfam" id="PF02225">
    <property type="entry name" value="PA"/>
    <property type="match status" value="1"/>
</dbReference>